<evidence type="ECO:0000256" key="9">
    <source>
        <dbReference type="ARBA" id="ARBA00023002"/>
    </source>
</evidence>
<evidence type="ECO:0000256" key="1">
    <source>
        <dbReference type="ARBA" id="ARBA00001974"/>
    </source>
</evidence>
<dbReference type="Gene3D" id="3.50.50.60">
    <property type="entry name" value="FAD/NAD(P)-binding domain"/>
    <property type="match status" value="1"/>
</dbReference>
<evidence type="ECO:0000256" key="8">
    <source>
        <dbReference type="ARBA" id="ARBA00022827"/>
    </source>
</evidence>
<dbReference type="Proteomes" id="UP000063699">
    <property type="component" value="Chromosome"/>
</dbReference>
<dbReference type="InterPro" id="IPR036188">
    <property type="entry name" value="FAD/NAD-bd_sf"/>
</dbReference>
<dbReference type="Pfam" id="PF02910">
    <property type="entry name" value="Succ_DH_flav_C"/>
    <property type="match status" value="1"/>
</dbReference>
<dbReference type="RefSeq" id="WP_054288366.1">
    <property type="nucleotide sequence ID" value="NZ_CP012752.1"/>
</dbReference>
<dbReference type="UniPathway" id="UPA00253">
    <property type="reaction ID" value="UER00326"/>
</dbReference>
<dbReference type="PRINTS" id="PR00368">
    <property type="entry name" value="FADPNR"/>
</dbReference>
<dbReference type="PANTHER" id="PTHR42716">
    <property type="entry name" value="L-ASPARTATE OXIDASE"/>
    <property type="match status" value="1"/>
</dbReference>
<dbReference type="GO" id="GO:0033765">
    <property type="term" value="F:steroid dehydrogenase activity, acting on the CH-CH group of donors"/>
    <property type="evidence" value="ECO:0007669"/>
    <property type="project" value="UniProtKB-ARBA"/>
</dbReference>
<dbReference type="InterPro" id="IPR015939">
    <property type="entry name" value="Fum_Rdtase/Succ_DH_flav-like_C"/>
</dbReference>
<dbReference type="InterPro" id="IPR037099">
    <property type="entry name" value="Fum_R/Succ_DH_flav-like_C_sf"/>
</dbReference>
<evidence type="ECO:0000256" key="12">
    <source>
        <dbReference type="NCBIfam" id="TIGR00551"/>
    </source>
</evidence>
<dbReference type="InterPro" id="IPR003953">
    <property type="entry name" value="FAD-dep_OxRdtase_2_FAD-bd"/>
</dbReference>
<dbReference type="AlphaFoldDB" id="A0A0N9HWX9"/>
<dbReference type="STRING" id="860235.AOZ06_05125"/>
<dbReference type="NCBIfam" id="TIGR00551">
    <property type="entry name" value="nadB"/>
    <property type="match status" value="1"/>
</dbReference>
<dbReference type="KEGG" id="kphy:AOZ06_05125"/>
<proteinExistence type="inferred from homology"/>
<keyword evidence="9 13" id="KW-0560">Oxidoreductase</keyword>
<evidence type="ECO:0000259" key="14">
    <source>
        <dbReference type="Pfam" id="PF00890"/>
    </source>
</evidence>
<evidence type="ECO:0000256" key="7">
    <source>
        <dbReference type="ARBA" id="ARBA00022642"/>
    </source>
</evidence>
<accession>A0A0N9HWX9</accession>
<dbReference type="PRINTS" id="PR00411">
    <property type="entry name" value="PNDRDTASEI"/>
</dbReference>
<evidence type="ECO:0000259" key="15">
    <source>
        <dbReference type="Pfam" id="PF02910"/>
    </source>
</evidence>
<evidence type="ECO:0000256" key="10">
    <source>
        <dbReference type="ARBA" id="ARBA00029426"/>
    </source>
</evidence>
<dbReference type="GO" id="GO:0008734">
    <property type="term" value="F:L-aspartate oxidase activity"/>
    <property type="evidence" value="ECO:0007669"/>
    <property type="project" value="UniProtKB-UniRule"/>
</dbReference>
<dbReference type="InterPro" id="IPR027477">
    <property type="entry name" value="Succ_DH/fumarate_Rdtase_cat_sf"/>
</dbReference>
<dbReference type="OrthoDB" id="9805351at2"/>
<dbReference type="Pfam" id="PF00890">
    <property type="entry name" value="FAD_binding_2"/>
    <property type="match status" value="1"/>
</dbReference>
<organism evidence="16 17">
    <name type="scientific">Kibdelosporangium phytohabitans</name>
    <dbReference type="NCBI Taxonomy" id="860235"/>
    <lineage>
        <taxon>Bacteria</taxon>
        <taxon>Bacillati</taxon>
        <taxon>Actinomycetota</taxon>
        <taxon>Actinomycetes</taxon>
        <taxon>Pseudonocardiales</taxon>
        <taxon>Pseudonocardiaceae</taxon>
        <taxon>Kibdelosporangium</taxon>
    </lineage>
</organism>
<dbReference type="Gene3D" id="1.20.58.100">
    <property type="entry name" value="Fumarate reductase/succinate dehydrogenase flavoprotein-like, C-terminal domain"/>
    <property type="match status" value="1"/>
</dbReference>
<dbReference type="SUPFAM" id="SSF46977">
    <property type="entry name" value="Succinate dehydrogenase/fumarate reductase flavoprotein C-terminal domain"/>
    <property type="match status" value="1"/>
</dbReference>
<keyword evidence="17" id="KW-1185">Reference proteome</keyword>
<dbReference type="GO" id="GO:0034628">
    <property type="term" value="P:'de novo' NAD+ biosynthetic process from L-aspartate"/>
    <property type="evidence" value="ECO:0007669"/>
    <property type="project" value="TreeGrafter"/>
</dbReference>
<dbReference type="EC" id="1.4.3.16" evidence="4 12"/>
<keyword evidence="8 13" id="KW-0274">FAD</keyword>
<dbReference type="SUPFAM" id="SSF56425">
    <property type="entry name" value="Succinate dehydrogenase/fumarate reductase flavoprotein, catalytic domain"/>
    <property type="match status" value="1"/>
</dbReference>
<comment type="cofactor">
    <cofactor evidence="1 13">
        <name>FAD</name>
        <dbReference type="ChEBI" id="CHEBI:57692"/>
    </cofactor>
</comment>
<feature type="domain" description="FAD-dependent oxidoreductase 2 FAD-binding" evidence="14">
    <location>
        <begin position="14"/>
        <end position="398"/>
    </location>
</feature>
<evidence type="ECO:0000256" key="2">
    <source>
        <dbReference type="ARBA" id="ARBA00004950"/>
    </source>
</evidence>
<evidence type="ECO:0000256" key="5">
    <source>
        <dbReference type="ARBA" id="ARBA00021901"/>
    </source>
</evidence>
<dbReference type="GO" id="GO:0005737">
    <property type="term" value="C:cytoplasm"/>
    <property type="evidence" value="ECO:0007669"/>
    <property type="project" value="UniProtKB-SubCell"/>
</dbReference>
<dbReference type="PANTHER" id="PTHR42716:SF2">
    <property type="entry name" value="L-ASPARTATE OXIDASE, CHLOROPLASTIC"/>
    <property type="match status" value="1"/>
</dbReference>
<sequence>MITPVIPHWTAGADLIIVGSGAAGLTTAITARDLGLRVIVLTKAEAGHGSTRAAMGGIAAVLPEADPADDSLASHIADTLAAGAGLSDPDVAEAILRAAPAAIRDLTRLGMPWDRDATGTLARGTEGGHSTARIAHVQDTTGRALSDVLLRQARTAVAHSDNQILILEHHTAVDLLRSSDNAVVGVLVLDQDGRRGLVFGAVVLATGGIGGVYEQTTNPDGALGDGLALALRAGAKLADLEFVQFHPTAMFLGPGITGQLPLVTEALRGHGSVRLCDNTGAPLMQGVHPQEDLAPRDVIAAVITRRMRETGTDHVFLDARHVGLDGFQSRFPTVLADCYAIGIDPVRQLIPVAPARHYLCGGVMSTIDGRTGVRGLYVVGEAARTGLHGANRLASNGLLEALVMGTLAACAVRTDRCSGRLGQLAGLRILLAPTARVAPLATIRAVMSRYVGVDRTADGLATARRTLADVTTSGPLDSVEAANASAALLVARAVITAADTRQESRGCHQRRDFPHRAHQRHGLDVVTVSLDPTTGSTALAAWWSERTTA</sequence>
<keyword evidence="6 13" id="KW-0285">Flavoprotein</keyword>
<name>A0A0N9HWX9_9PSEU</name>
<comment type="function">
    <text evidence="10">Catalyzes the oxidation of L-aspartate to iminoaspartate, the first step in the de novo biosynthesis of NAD(+).</text>
</comment>
<gene>
    <name evidence="16" type="ORF">AOZ06_05125</name>
</gene>
<evidence type="ECO:0000256" key="6">
    <source>
        <dbReference type="ARBA" id="ARBA00022630"/>
    </source>
</evidence>
<feature type="domain" description="Fumarate reductase/succinate dehydrogenase flavoprotein-like C-terminal" evidence="15">
    <location>
        <begin position="443"/>
        <end position="519"/>
    </location>
</feature>
<evidence type="ECO:0000256" key="11">
    <source>
        <dbReference type="ARBA" id="ARBA00048305"/>
    </source>
</evidence>
<comment type="pathway">
    <text evidence="2 13">Cofactor biosynthesis; NAD(+) biosynthesis; iminoaspartate from L-aspartate (oxidase route): step 1/1.</text>
</comment>
<dbReference type="InterPro" id="IPR005288">
    <property type="entry name" value="NadB"/>
</dbReference>
<evidence type="ECO:0000313" key="16">
    <source>
        <dbReference type="EMBL" id="ALG06390.1"/>
    </source>
</evidence>
<keyword evidence="7 13" id="KW-0662">Pyridine nucleotide biosynthesis</keyword>
<comment type="similarity">
    <text evidence="3 13">Belongs to the FAD-dependent oxidoreductase 2 family. NadB subfamily.</text>
</comment>
<protein>
    <recommendedName>
        <fullName evidence="5 12">L-aspartate oxidase</fullName>
        <ecNumber evidence="4 12">1.4.3.16</ecNumber>
    </recommendedName>
</protein>
<comment type="catalytic activity">
    <reaction evidence="11">
        <text>L-aspartate + O2 = iminosuccinate + H2O2</text>
        <dbReference type="Rhea" id="RHEA:25876"/>
        <dbReference type="ChEBI" id="CHEBI:15379"/>
        <dbReference type="ChEBI" id="CHEBI:16240"/>
        <dbReference type="ChEBI" id="CHEBI:29991"/>
        <dbReference type="ChEBI" id="CHEBI:77875"/>
        <dbReference type="EC" id="1.4.3.16"/>
    </reaction>
    <physiologicalReaction direction="left-to-right" evidence="11">
        <dbReference type="Rhea" id="RHEA:25877"/>
    </physiologicalReaction>
</comment>
<evidence type="ECO:0000256" key="3">
    <source>
        <dbReference type="ARBA" id="ARBA00008562"/>
    </source>
</evidence>
<dbReference type="Gene3D" id="3.90.700.10">
    <property type="entry name" value="Succinate dehydrogenase/fumarate reductase flavoprotein, catalytic domain"/>
    <property type="match status" value="1"/>
</dbReference>
<evidence type="ECO:0000313" key="17">
    <source>
        <dbReference type="Proteomes" id="UP000063699"/>
    </source>
</evidence>
<reference evidence="16 17" key="1">
    <citation type="submission" date="2015-07" db="EMBL/GenBank/DDBJ databases">
        <title>Genome sequencing of Kibdelosporangium phytohabitans.</title>
        <authorList>
            <person name="Qin S."/>
            <person name="Xing K."/>
        </authorList>
    </citation>
    <scope>NUCLEOTIDE SEQUENCE [LARGE SCALE GENOMIC DNA]</scope>
    <source>
        <strain evidence="16 17">KLBMP1111</strain>
    </source>
</reference>
<evidence type="ECO:0000256" key="4">
    <source>
        <dbReference type="ARBA" id="ARBA00012173"/>
    </source>
</evidence>
<dbReference type="EMBL" id="CP012752">
    <property type="protein sequence ID" value="ALG06390.1"/>
    <property type="molecule type" value="Genomic_DNA"/>
</dbReference>
<evidence type="ECO:0000256" key="13">
    <source>
        <dbReference type="RuleBase" id="RU362049"/>
    </source>
</evidence>
<dbReference type="SUPFAM" id="SSF51905">
    <property type="entry name" value="FAD/NAD(P)-binding domain"/>
    <property type="match status" value="1"/>
</dbReference>
<comment type="subcellular location">
    <subcellularLocation>
        <location evidence="13">Cytoplasm</location>
    </subcellularLocation>
</comment>
<dbReference type="FunFam" id="3.90.700.10:FF:000002">
    <property type="entry name" value="L-aspartate oxidase"/>
    <property type="match status" value="1"/>
</dbReference>